<name>A0A9X1YI35_9BURK</name>
<proteinExistence type="predicted"/>
<dbReference type="RefSeq" id="WP_275682333.1">
    <property type="nucleotide sequence ID" value="NZ_JAJLJH010000002.1"/>
</dbReference>
<organism evidence="1 2">
    <name type="scientific">Scleromatobacter humisilvae</name>
    <dbReference type="NCBI Taxonomy" id="2897159"/>
    <lineage>
        <taxon>Bacteria</taxon>
        <taxon>Pseudomonadati</taxon>
        <taxon>Pseudomonadota</taxon>
        <taxon>Betaproteobacteria</taxon>
        <taxon>Burkholderiales</taxon>
        <taxon>Sphaerotilaceae</taxon>
        <taxon>Scleromatobacter</taxon>
    </lineage>
</organism>
<evidence type="ECO:0000313" key="1">
    <source>
        <dbReference type="EMBL" id="MCK9686306.1"/>
    </source>
</evidence>
<dbReference type="AlphaFoldDB" id="A0A9X1YI35"/>
<accession>A0A9X1YI35</accession>
<dbReference type="Pfam" id="PF13177">
    <property type="entry name" value="DNA_pol3_delta2"/>
    <property type="match status" value="1"/>
</dbReference>
<reference evidence="1" key="1">
    <citation type="submission" date="2021-11" db="EMBL/GenBank/DDBJ databases">
        <title>BS-T2-15 a new species belonging to the Comamonadaceae family isolated from the soil of a French oak forest.</title>
        <authorList>
            <person name="Mieszkin S."/>
            <person name="Alain K."/>
        </authorList>
    </citation>
    <scope>NUCLEOTIDE SEQUENCE</scope>
    <source>
        <strain evidence="1">BS-T2-15</strain>
    </source>
</reference>
<comment type="caution">
    <text evidence="1">The sequence shown here is derived from an EMBL/GenBank/DDBJ whole genome shotgun (WGS) entry which is preliminary data.</text>
</comment>
<dbReference type="Gene3D" id="3.40.50.300">
    <property type="entry name" value="P-loop containing nucleotide triphosphate hydrolases"/>
    <property type="match status" value="1"/>
</dbReference>
<evidence type="ECO:0000313" key="2">
    <source>
        <dbReference type="Proteomes" id="UP001139353"/>
    </source>
</evidence>
<sequence>MTAAPDDAALPWLAGPAHDIATKQRGHALLVQGNPGAGVFELALRVARTWLCETDGADAPCGRCTACHLLASNSHPDFRALLPELTQVELGWSVGGAEAADAGDGEGKAKKKPSKEIRIEAVRDAISWTQKSSSRGRAKVLLLFPADAMNLVASNALLKTLEEPPQGVRLLLVAEDAERLLPTLRSRCQRLLFAGPTPAQALAWLEGQGVVNAPVLLAAAGGHPLAARRLAADGFDAAAWIALPKRIADGKWEPPAGATVPRLREVLQKLCHDAMAVAAGAAPRYFPATSLPPPAAWPKLADWSQSLARLARHDEHPFNAPLITDSLLAEAKAVWTKPRGRAA</sequence>
<dbReference type="PANTHER" id="PTHR11669:SF8">
    <property type="entry name" value="DNA POLYMERASE III SUBUNIT DELTA"/>
    <property type="match status" value="1"/>
</dbReference>
<dbReference type="SUPFAM" id="SSF52540">
    <property type="entry name" value="P-loop containing nucleoside triphosphate hydrolases"/>
    <property type="match status" value="1"/>
</dbReference>
<gene>
    <name evidence="1" type="ORF">LPC04_11365</name>
</gene>
<dbReference type="InterPro" id="IPR027417">
    <property type="entry name" value="P-loop_NTPase"/>
</dbReference>
<protein>
    <submittedName>
        <fullName evidence="1">DNA polymerase III subunit delta</fullName>
    </submittedName>
</protein>
<keyword evidence="2" id="KW-1185">Reference proteome</keyword>
<dbReference type="GO" id="GO:0006261">
    <property type="term" value="P:DNA-templated DNA replication"/>
    <property type="evidence" value="ECO:0007669"/>
    <property type="project" value="TreeGrafter"/>
</dbReference>
<dbReference type="Proteomes" id="UP001139353">
    <property type="component" value="Unassembled WGS sequence"/>
</dbReference>
<dbReference type="InterPro" id="IPR050238">
    <property type="entry name" value="DNA_Rep/Repair_Clamp_Loader"/>
</dbReference>
<dbReference type="GO" id="GO:0009360">
    <property type="term" value="C:DNA polymerase III complex"/>
    <property type="evidence" value="ECO:0007669"/>
    <property type="project" value="TreeGrafter"/>
</dbReference>
<dbReference type="PANTHER" id="PTHR11669">
    <property type="entry name" value="REPLICATION FACTOR C / DNA POLYMERASE III GAMMA-TAU SUBUNIT"/>
    <property type="match status" value="1"/>
</dbReference>
<dbReference type="EMBL" id="JAJLJH010000002">
    <property type="protein sequence ID" value="MCK9686306.1"/>
    <property type="molecule type" value="Genomic_DNA"/>
</dbReference>